<dbReference type="Proteomes" id="UP000003277">
    <property type="component" value="Unassembled WGS sequence"/>
</dbReference>
<proteinExistence type="predicted"/>
<dbReference type="PANTHER" id="PTHR43434:SF1">
    <property type="entry name" value="PHOSPHOGLYCOLATE PHOSPHATASE"/>
    <property type="match status" value="1"/>
</dbReference>
<dbReference type="PANTHER" id="PTHR43434">
    <property type="entry name" value="PHOSPHOGLYCOLATE PHOSPHATASE"/>
    <property type="match status" value="1"/>
</dbReference>
<evidence type="ECO:0000313" key="2">
    <source>
        <dbReference type="Proteomes" id="UP000003277"/>
    </source>
</evidence>
<dbReference type="InterPro" id="IPR023214">
    <property type="entry name" value="HAD_sf"/>
</dbReference>
<evidence type="ECO:0000313" key="1">
    <source>
        <dbReference type="EMBL" id="EHO63046.1"/>
    </source>
</evidence>
<dbReference type="NCBIfam" id="TIGR01509">
    <property type="entry name" value="HAD-SF-IA-v3"/>
    <property type="match status" value="1"/>
</dbReference>
<reference evidence="1 2" key="1">
    <citation type="submission" date="2011-11" db="EMBL/GenBank/DDBJ databases">
        <title>The Genome Sequence of Dialister succinatiphilus YIT 11850.</title>
        <authorList>
            <consortium name="The Broad Institute Genome Sequencing Platform"/>
            <person name="Earl A."/>
            <person name="Ward D."/>
            <person name="Feldgarden M."/>
            <person name="Gevers D."/>
            <person name="Morotomi M."/>
            <person name="Young S.K."/>
            <person name="Zeng Q."/>
            <person name="Gargeya S."/>
            <person name="Fitzgerald M."/>
            <person name="Haas B."/>
            <person name="Abouelleil A."/>
            <person name="Alvarado L."/>
            <person name="Arachchi H.M."/>
            <person name="Berlin A."/>
            <person name="Brown A."/>
            <person name="Chapman S.B."/>
            <person name="Dunbar C."/>
            <person name="Gearin G."/>
            <person name="Goldberg J."/>
            <person name="Griggs A."/>
            <person name="Gujja S."/>
            <person name="Heiman D."/>
            <person name="Howarth C."/>
            <person name="Lui A."/>
            <person name="MacDonald P.J.P."/>
            <person name="Montmayeur A."/>
            <person name="Murphy C."/>
            <person name="Neiman D."/>
            <person name="Pearson M."/>
            <person name="Priest M."/>
            <person name="Roberts A."/>
            <person name="Saif S."/>
            <person name="Shea T."/>
            <person name="Sisk P."/>
            <person name="Stolte C."/>
            <person name="Sykes S."/>
            <person name="Wortman J."/>
            <person name="Nusbaum C."/>
            <person name="Birren B."/>
        </authorList>
    </citation>
    <scope>NUCLEOTIDE SEQUENCE [LARGE SCALE GENOMIC DNA]</scope>
    <source>
        <strain evidence="1 2">YIT 11850</strain>
    </source>
</reference>
<dbReference type="GO" id="GO:0006281">
    <property type="term" value="P:DNA repair"/>
    <property type="evidence" value="ECO:0007669"/>
    <property type="project" value="TreeGrafter"/>
</dbReference>
<accession>H1D095</accession>
<dbReference type="GO" id="GO:0005829">
    <property type="term" value="C:cytosol"/>
    <property type="evidence" value="ECO:0007669"/>
    <property type="project" value="TreeGrafter"/>
</dbReference>
<dbReference type="InterPro" id="IPR023198">
    <property type="entry name" value="PGP-like_dom2"/>
</dbReference>
<dbReference type="InterPro" id="IPR036412">
    <property type="entry name" value="HAD-like_sf"/>
</dbReference>
<dbReference type="OrthoDB" id="9807630at2"/>
<dbReference type="Pfam" id="PF13419">
    <property type="entry name" value="HAD_2"/>
    <property type="match status" value="1"/>
</dbReference>
<dbReference type="NCBIfam" id="TIGR01549">
    <property type="entry name" value="HAD-SF-IA-v1"/>
    <property type="match status" value="1"/>
</dbReference>
<dbReference type="InterPro" id="IPR006439">
    <property type="entry name" value="HAD-SF_hydro_IA"/>
</dbReference>
<dbReference type="PRINTS" id="PR00413">
    <property type="entry name" value="HADHALOGNASE"/>
</dbReference>
<dbReference type="HOGENOM" id="CLU_045011_19_1_9"/>
<dbReference type="eggNOG" id="COG0546">
    <property type="taxonomic scope" value="Bacteria"/>
</dbReference>
<dbReference type="Gene3D" id="1.10.150.240">
    <property type="entry name" value="Putative phosphatase, domain 2"/>
    <property type="match status" value="1"/>
</dbReference>
<dbReference type="GO" id="GO:0008967">
    <property type="term" value="F:phosphoglycolate phosphatase activity"/>
    <property type="evidence" value="ECO:0007669"/>
    <property type="project" value="TreeGrafter"/>
</dbReference>
<gene>
    <name evidence="1" type="ORF">HMPREF9453_01033</name>
</gene>
<organism evidence="1 2">
    <name type="scientific">Dialister succinatiphilus YIT 11850</name>
    <dbReference type="NCBI Taxonomy" id="742743"/>
    <lineage>
        <taxon>Bacteria</taxon>
        <taxon>Bacillati</taxon>
        <taxon>Bacillota</taxon>
        <taxon>Negativicutes</taxon>
        <taxon>Veillonellales</taxon>
        <taxon>Veillonellaceae</taxon>
        <taxon>Dialister</taxon>
    </lineage>
</organism>
<dbReference type="InterPro" id="IPR041492">
    <property type="entry name" value="HAD_2"/>
</dbReference>
<dbReference type="SFLD" id="SFLDG01129">
    <property type="entry name" value="C1.5:_HAD__Beta-PGM__Phosphata"/>
    <property type="match status" value="1"/>
</dbReference>
<protein>
    <submittedName>
        <fullName evidence="1">HAD hydrolase, family IIIA</fullName>
    </submittedName>
</protein>
<name>H1D095_9FIRM</name>
<dbReference type="SUPFAM" id="SSF56784">
    <property type="entry name" value="HAD-like"/>
    <property type="match status" value="1"/>
</dbReference>
<dbReference type="RefSeq" id="WP_008859528.1">
    <property type="nucleotide sequence ID" value="NZ_JH591187.1"/>
</dbReference>
<dbReference type="AlphaFoldDB" id="H1D095"/>
<keyword evidence="2" id="KW-1185">Reference proteome</keyword>
<keyword evidence="1" id="KW-0378">Hydrolase</keyword>
<sequence length="237" mass="26388">MYKAVIFDMDGTILNTIGDLTAASNYALEKMGKRHDFPEEKIKLCFGCGIDADMEKVLALEGGCPEEELEYIGSSIPFSRYHFTGEDVKRLKSLFVPRYAAHCREKTAPYEGIPEVLSALRNHGILTAVASNKDDRDVQVLERALFPRLFDRAMGNHKEIRRKPAPDMVLAILKDLHVSPAQAVYIGDSEVDLETAKNAGLPCISVDWGFRTRPFLLSHGARVIVSSPRELIPLLMG</sequence>
<comment type="caution">
    <text evidence="1">The sequence shown here is derived from an EMBL/GenBank/DDBJ whole genome shotgun (WGS) entry which is preliminary data.</text>
</comment>
<dbReference type="Gene3D" id="3.40.50.1000">
    <property type="entry name" value="HAD superfamily/HAD-like"/>
    <property type="match status" value="1"/>
</dbReference>
<dbReference type="SFLD" id="SFLDS00003">
    <property type="entry name" value="Haloacid_Dehalogenase"/>
    <property type="match status" value="1"/>
</dbReference>
<dbReference type="SFLD" id="SFLDG01135">
    <property type="entry name" value="C1.5.6:_HAD__Beta-PGM__Phospha"/>
    <property type="match status" value="1"/>
</dbReference>
<dbReference type="EMBL" id="ADLT01000029">
    <property type="protein sequence ID" value="EHO63046.1"/>
    <property type="molecule type" value="Genomic_DNA"/>
</dbReference>
<dbReference type="STRING" id="742743.HMPREF9453_01033"/>
<dbReference type="InterPro" id="IPR050155">
    <property type="entry name" value="HAD-like_hydrolase_sf"/>
</dbReference>
<dbReference type="PATRIC" id="fig|742743.3.peg.1052"/>
<dbReference type="PROSITE" id="PS01228">
    <property type="entry name" value="COF_1"/>
    <property type="match status" value="1"/>
</dbReference>